<sequence>MAIMGQMQYDPWHAALLDLLHLIQRAQGDEVAASVSAALRPLGLEITCYLVDEEQVHLHPLPEPGKPLPEPLGVDGTLPGRAFTTVNTHHATAPGGAARLWVPLIDGTERLGVADLVIHREDCDVAALQEWCESYVNLVGHLIAVKMPYGDSLNRVRRTRRMSVAGELLLASLPPQTFTTDRLVISAILQPHYDVGGDAFDYALDDSSAWFAVLDGMGRGLSASLLTTVTLAALRAARRAGFGLYAAAREAERTLMQQFGDKSFVTAVLCELDLDSGRMRYVNAGHPFPLLLRRHQAVRELTGGRRLPFGLSGGEPVPGEEVLEPGDRLLLYTDGVVEARNTAGEVFGVERLVDFTERAAQADTPAPETLRGLAHRVAAFQQGPPRDDATLMLLEWSAEAARRARL</sequence>
<dbReference type="PANTHER" id="PTHR43156">
    <property type="entry name" value="STAGE II SPORULATION PROTEIN E-RELATED"/>
    <property type="match status" value="1"/>
</dbReference>
<gene>
    <name evidence="3" type="ORF">Cba03nite_19000</name>
</gene>
<dbReference type="SUPFAM" id="SSF81606">
    <property type="entry name" value="PP2C-like"/>
    <property type="match status" value="1"/>
</dbReference>
<dbReference type="Proteomes" id="UP000601223">
    <property type="component" value="Unassembled WGS sequence"/>
</dbReference>
<dbReference type="EMBL" id="BONF01000010">
    <property type="protein sequence ID" value="GIF80551.1"/>
    <property type="molecule type" value="Genomic_DNA"/>
</dbReference>
<keyword evidence="4" id="KW-1185">Reference proteome</keyword>
<evidence type="ECO:0000256" key="1">
    <source>
        <dbReference type="ARBA" id="ARBA00022801"/>
    </source>
</evidence>
<dbReference type="RefSeq" id="WP_376820141.1">
    <property type="nucleotide sequence ID" value="NZ_JBHTGC010000001.1"/>
</dbReference>
<evidence type="ECO:0000259" key="2">
    <source>
        <dbReference type="PROSITE" id="PS51746"/>
    </source>
</evidence>
<dbReference type="SMART" id="SM00331">
    <property type="entry name" value="PP2C_SIG"/>
    <property type="match status" value="1"/>
</dbReference>
<organism evidence="3 4">
    <name type="scientific">Catellatospora bangladeshensis</name>
    <dbReference type="NCBI Taxonomy" id="310355"/>
    <lineage>
        <taxon>Bacteria</taxon>
        <taxon>Bacillati</taxon>
        <taxon>Actinomycetota</taxon>
        <taxon>Actinomycetes</taxon>
        <taxon>Micromonosporales</taxon>
        <taxon>Micromonosporaceae</taxon>
        <taxon>Catellatospora</taxon>
    </lineage>
</organism>
<comment type="caution">
    <text evidence="3">The sequence shown here is derived from an EMBL/GenBank/DDBJ whole genome shotgun (WGS) entry which is preliminary data.</text>
</comment>
<evidence type="ECO:0000313" key="4">
    <source>
        <dbReference type="Proteomes" id="UP000601223"/>
    </source>
</evidence>
<dbReference type="Gene3D" id="3.60.40.10">
    <property type="entry name" value="PPM-type phosphatase domain"/>
    <property type="match status" value="1"/>
</dbReference>
<dbReference type="InterPro" id="IPR001932">
    <property type="entry name" value="PPM-type_phosphatase-like_dom"/>
</dbReference>
<name>A0A8J3JH30_9ACTN</name>
<proteinExistence type="predicted"/>
<dbReference type="AlphaFoldDB" id="A0A8J3JH30"/>
<accession>A0A8J3JH30</accession>
<protein>
    <recommendedName>
        <fullName evidence="2">PPM-type phosphatase domain-containing protein</fullName>
    </recommendedName>
</protein>
<dbReference type="Pfam" id="PF07228">
    <property type="entry name" value="SpoIIE"/>
    <property type="match status" value="1"/>
</dbReference>
<dbReference type="InterPro" id="IPR036457">
    <property type="entry name" value="PPM-type-like_dom_sf"/>
</dbReference>
<evidence type="ECO:0000313" key="3">
    <source>
        <dbReference type="EMBL" id="GIF80551.1"/>
    </source>
</evidence>
<dbReference type="PANTHER" id="PTHR43156:SF2">
    <property type="entry name" value="STAGE II SPORULATION PROTEIN E"/>
    <property type="match status" value="1"/>
</dbReference>
<dbReference type="PROSITE" id="PS51746">
    <property type="entry name" value="PPM_2"/>
    <property type="match status" value="1"/>
</dbReference>
<feature type="domain" description="PPM-type phosphatase" evidence="2">
    <location>
        <begin position="183"/>
        <end position="396"/>
    </location>
</feature>
<dbReference type="InterPro" id="IPR052016">
    <property type="entry name" value="Bact_Sigma-Reg"/>
</dbReference>
<keyword evidence="1" id="KW-0378">Hydrolase</keyword>
<reference evidence="3 4" key="1">
    <citation type="submission" date="2021-01" db="EMBL/GenBank/DDBJ databases">
        <title>Whole genome shotgun sequence of Catellatospora bangladeshensis NBRC 107357.</title>
        <authorList>
            <person name="Komaki H."/>
            <person name="Tamura T."/>
        </authorList>
    </citation>
    <scope>NUCLEOTIDE SEQUENCE [LARGE SCALE GENOMIC DNA]</scope>
    <source>
        <strain evidence="3 4">NBRC 107357</strain>
    </source>
</reference>
<dbReference type="GO" id="GO:0016791">
    <property type="term" value="F:phosphatase activity"/>
    <property type="evidence" value="ECO:0007669"/>
    <property type="project" value="TreeGrafter"/>
</dbReference>